<dbReference type="InterPro" id="IPR000863">
    <property type="entry name" value="Sulfotransferase_dom"/>
</dbReference>
<dbReference type="RefSeq" id="WP_015284471.1">
    <property type="nucleotide sequence ID" value="NC_019943.1"/>
</dbReference>
<dbReference type="SUPFAM" id="SSF52540">
    <property type="entry name" value="P-loop containing nucleoside triphosphate hydrolases"/>
    <property type="match status" value="1"/>
</dbReference>
<feature type="domain" description="Sulfotransferase" evidence="3">
    <location>
        <begin position="107"/>
        <end position="305"/>
    </location>
</feature>
<proteinExistence type="inferred from homology"/>
<dbReference type="PANTHER" id="PTHR11783">
    <property type="entry name" value="SULFOTRANSFERASE SULT"/>
    <property type="match status" value="1"/>
</dbReference>
<evidence type="ECO:0000313" key="5">
    <source>
        <dbReference type="Proteomes" id="UP000010824"/>
    </source>
</evidence>
<dbReference type="KEGG" id="mfo:Metfor_0435"/>
<evidence type="ECO:0000313" key="4">
    <source>
        <dbReference type="EMBL" id="AGB01507.1"/>
    </source>
</evidence>
<gene>
    <name evidence="4" type="ordered locus">Metfor_0435</name>
</gene>
<sequence>MDLLIKTDTKKMILKEKNQKTIYFDYNNADFDFDHFLNKWLDLLYYIKNDKLLEHNYKIYLKYIAATKSGSVLSKIYYKFYLDLNKGFNLSRIREYDKVSNKNLKIHLWHIAAPKSGSTWLTQILQNLLQWNVCPLMLIHDRREHEISIVNLIHAVMQDYCFSPHQHCRYSEATLKIINKLEIKPILQYRNIYDTVVSFYDHCEKMLNFPMAYMDENNWKSLNENERMDFVIDLIVPWYFNFYAGWFSSDLVKEGKILLISYESLLSNPYNEVKKIIDWIGIQKSDEEINSAIFSTKDQFTMKNVGIVGRGTVLTIEQKQRIKKMASYYPKIDFSSLGI</sequence>
<organism evidence="4 5">
    <name type="scientific">Methanoregula formicica (strain DSM 22288 / NBRC 105244 / SMSP)</name>
    <dbReference type="NCBI Taxonomy" id="593750"/>
    <lineage>
        <taxon>Archaea</taxon>
        <taxon>Methanobacteriati</taxon>
        <taxon>Methanobacteriota</taxon>
        <taxon>Stenosarchaea group</taxon>
        <taxon>Methanomicrobia</taxon>
        <taxon>Methanomicrobiales</taxon>
        <taxon>Methanoregulaceae</taxon>
        <taxon>Methanoregula</taxon>
    </lineage>
</organism>
<dbReference type="GeneID" id="14309108"/>
<dbReference type="InterPro" id="IPR027417">
    <property type="entry name" value="P-loop_NTPase"/>
</dbReference>
<dbReference type="Gene3D" id="3.40.50.300">
    <property type="entry name" value="P-loop containing nucleotide triphosphate hydrolases"/>
    <property type="match status" value="1"/>
</dbReference>
<evidence type="ECO:0000256" key="1">
    <source>
        <dbReference type="ARBA" id="ARBA00005771"/>
    </source>
</evidence>
<dbReference type="AlphaFoldDB" id="L0H9T0"/>
<keyword evidence="2 4" id="KW-0808">Transferase</keyword>
<name>L0H9T0_METFS</name>
<dbReference type="Proteomes" id="UP000010824">
    <property type="component" value="Chromosome"/>
</dbReference>
<protein>
    <submittedName>
        <fullName evidence="4">Sulfotransferase family protein</fullName>
    </submittedName>
</protein>
<evidence type="ECO:0000259" key="3">
    <source>
        <dbReference type="Pfam" id="PF00685"/>
    </source>
</evidence>
<dbReference type="GO" id="GO:0008146">
    <property type="term" value="F:sulfotransferase activity"/>
    <property type="evidence" value="ECO:0007669"/>
    <property type="project" value="InterPro"/>
</dbReference>
<evidence type="ECO:0000256" key="2">
    <source>
        <dbReference type="ARBA" id="ARBA00022679"/>
    </source>
</evidence>
<dbReference type="Pfam" id="PF00685">
    <property type="entry name" value="Sulfotransfer_1"/>
    <property type="match status" value="1"/>
</dbReference>
<keyword evidence="5" id="KW-1185">Reference proteome</keyword>
<reference evidence="5" key="1">
    <citation type="submission" date="2011-12" db="EMBL/GenBank/DDBJ databases">
        <title>Complete sequence of Methanoregula formicicum SMSP.</title>
        <authorList>
            <person name="Lucas S."/>
            <person name="Han J."/>
            <person name="Lapidus A."/>
            <person name="Cheng J.-F."/>
            <person name="Goodwin L."/>
            <person name="Pitluck S."/>
            <person name="Peters L."/>
            <person name="Ovchinnikova G."/>
            <person name="Teshima H."/>
            <person name="Detter J.C."/>
            <person name="Han C."/>
            <person name="Tapia R."/>
            <person name="Land M."/>
            <person name="Hauser L."/>
            <person name="Kyrpides N."/>
            <person name="Ivanova N."/>
            <person name="Pagani I."/>
            <person name="Imachi H."/>
            <person name="Tamaki H."/>
            <person name="Sekiguchi Y."/>
            <person name="Kamagata Y."/>
            <person name="Cadillo-Quiroz H."/>
            <person name="Zinder S."/>
            <person name="Liu W.-T."/>
            <person name="Woyke T."/>
        </authorList>
    </citation>
    <scope>NUCLEOTIDE SEQUENCE [LARGE SCALE GENOMIC DNA]</scope>
    <source>
        <strain evidence="5">DSM 22288 / NBRC 105244 / SMSP</strain>
    </source>
</reference>
<accession>L0H9T0</accession>
<comment type="similarity">
    <text evidence="1">Belongs to the sulfotransferase 1 family.</text>
</comment>
<dbReference type="HOGENOM" id="CLU_817873_0_0_2"/>
<dbReference type="EMBL" id="CP003167">
    <property type="protein sequence ID" value="AGB01507.1"/>
    <property type="molecule type" value="Genomic_DNA"/>
</dbReference>
<dbReference type="InParanoid" id="L0H9T0"/>
<reference evidence="4 5" key="2">
    <citation type="journal article" date="2014" name="Genome Announc.">
        <title>Complete Genome Sequence of Methanoregula formicica SMSPT, a Mesophilic Hydrogenotrophic Methanogen Isolated from a Methanogenic Upflow Anaerobic Sludge Blanket Reactor.</title>
        <authorList>
            <person name="Yamamoto K."/>
            <person name="Tamaki H."/>
            <person name="Cadillo-Quiroz H."/>
            <person name="Imachi H."/>
            <person name="Kyrpides N."/>
            <person name="Woyke T."/>
            <person name="Goodwin L."/>
            <person name="Zinder S.H."/>
            <person name="Kamagata Y."/>
            <person name="Liu W.T."/>
        </authorList>
    </citation>
    <scope>NUCLEOTIDE SEQUENCE [LARGE SCALE GENOMIC DNA]</scope>
    <source>
        <strain evidence="5">DSM 22288 / NBRC 105244 / SMSP</strain>
    </source>
</reference>